<dbReference type="EMBL" id="JXXN02001182">
    <property type="protein sequence ID" value="THD25339.1"/>
    <property type="molecule type" value="Genomic_DNA"/>
</dbReference>
<dbReference type="CDD" id="cd12100">
    <property type="entry name" value="DD_CABYR_SP17"/>
    <property type="match status" value="1"/>
</dbReference>
<evidence type="ECO:0000256" key="1">
    <source>
        <dbReference type="SAM" id="Coils"/>
    </source>
</evidence>
<keyword evidence="5" id="KW-1185">Reference proteome</keyword>
<proteinExistence type="predicted"/>
<feature type="compositionally biased region" description="Polar residues" evidence="2">
    <location>
        <begin position="134"/>
        <end position="143"/>
    </location>
</feature>
<feature type="compositionally biased region" description="Low complexity" evidence="2">
    <location>
        <begin position="378"/>
        <end position="391"/>
    </location>
</feature>
<feature type="compositionally biased region" description="Polar residues" evidence="2">
    <location>
        <begin position="365"/>
        <end position="377"/>
    </location>
</feature>
<dbReference type="Pfam" id="PF02197">
    <property type="entry name" value="RIIa"/>
    <property type="match status" value="1"/>
</dbReference>
<feature type="compositionally biased region" description="Basic and acidic residues" evidence="2">
    <location>
        <begin position="339"/>
        <end position="353"/>
    </location>
</feature>
<dbReference type="GO" id="GO:0005516">
    <property type="term" value="F:calmodulin binding"/>
    <property type="evidence" value="ECO:0007669"/>
    <property type="project" value="TreeGrafter"/>
</dbReference>
<feature type="domain" description="RIIa" evidence="3">
    <location>
        <begin position="14"/>
        <end position="51"/>
    </location>
</feature>
<name>A0A4E0R9S7_FASHE</name>
<protein>
    <submittedName>
        <fullName evidence="4">Sperm surface protein Sp17</fullName>
    </submittedName>
</protein>
<dbReference type="SMART" id="SM00394">
    <property type="entry name" value="RIIa"/>
    <property type="match status" value="1"/>
</dbReference>
<dbReference type="Gene3D" id="1.20.890.10">
    <property type="entry name" value="cAMP-dependent protein kinase regulatory subunit, dimerization-anchoring domain"/>
    <property type="match status" value="1"/>
</dbReference>
<dbReference type="PROSITE" id="PS50096">
    <property type="entry name" value="IQ"/>
    <property type="match status" value="3"/>
</dbReference>
<feature type="compositionally biased region" description="Polar residues" evidence="2">
    <location>
        <begin position="305"/>
        <end position="315"/>
    </location>
</feature>
<evidence type="ECO:0000259" key="3">
    <source>
        <dbReference type="SMART" id="SM00394"/>
    </source>
</evidence>
<evidence type="ECO:0000313" key="5">
    <source>
        <dbReference type="Proteomes" id="UP000230066"/>
    </source>
</evidence>
<dbReference type="SUPFAM" id="SSF47391">
    <property type="entry name" value="Dimerization-anchoring domain of cAMP-dependent PK regulatory subunit"/>
    <property type="match status" value="1"/>
</dbReference>
<feature type="region of interest" description="Disordered" evidence="2">
    <location>
        <begin position="210"/>
        <end position="248"/>
    </location>
</feature>
<accession>A0A4E0R9S7</accession>
<dbReference type="InterPro" id="IPR000048">
    <property type="entry name" value="IQ_motif_EF-hand-BS"/>
</dbReference>
<feature type="region of interest" description="Disordered" evidence="2">
    <location>
        <begin position="130"/>
        <end position="167"/>
    </location>
</feature>
<dbReference type="PANTHER" id="PTHR10699">
    <property type="entry name" value="NEUROMODULIN"/>
    <property type="match status" value="1"/>
</dbReference>
<gene>
    <name evidence="4" type="ORF">D915_003860</name>
</gene>
<evidence type="ECO:0000256" key="2">
    <source>
        <dbReference type="SAM" id="MobiDB-lite"/>
    </source>
</evidence>
<dbReference type="InterPro" id="IPR003117">
    <property type="entry name" value="cAMP_dep_PK_reg_su_I/II_a/b"/>
</dbReference>
<dbReference type="InterPro" id="IPR047579">
    <property type="entry name" value="DD_CABYR_SP17"/>
</dbReference>
<sequence length="441" mass="49146">MAVPFSNTKLRVPHGFPSLLEGLSREVLRHQPKDIYGFAEKYFEELLIKREETGIDDLAQLSAKLDDRYYNNKAYCYSALSSSNPKQQEAAVVIQSEYRRHRASQEVDELRQEQAAVQIQSTYRGYRDRKSIGKFTNQSNEAEQTLEDDVPSASAPPVPFEEYSPQTEELRLVVSTLPRTSGTGHGEEGEVQQQQPDVEANLKENHSTLITSTTATSSSTTAPTTVTATTTSTEDEPQTESIDTDEEKRTQAAICIQAHYRGHLSRKKYRVTVAIEKKDTECENTEQVNESDSKPTVEITESESRSGSQNSQNQLLDELQNDKEPSEPVTQTPSETEPEDQKVSSKTTKDRIYDTVVDGTESDTQDNSGKSESQNLQESKVVVVAAVESAEPTLQQSSLHDLENTSSSQETQQLSESREVTDQESDKEKEKTAGTESSTPE</sequence>
<keyword evidence="1" id="KW-0175">Coiled coil</keyword>
<feature type="compositionally biased region" description="Basic and acidic residues" evidence="2">
    <location>
        <begin position="416"/>
        <end position="433"/>
    </location>
</feature>
<comment type="caution">
    <text evidence="4">The sequence shown here is derived from an EMBL/GenBank/DDBJ whole genome shotgun (WGS) entry which is preliminary data.</text>
</comment>
<organism evidence="4 5">
    <name type="scientific">Fasciola hepatica</name>
    <name type="common">Liver fluke</name>
    <dbReference type="NCBI Taxonomy" id="6192"/>
    <lineage>
        <taxon>Eukaryota</taxon>
        <taxon>Metazoa</taxon>
        <taxon>Spiralia</taxon>
        <taxon>Lophotrochozoa</taxon>
        <taxon>Platyhelminthes</taxon>
        <taxon>Trematoda</taxon>
        <taxon>Digenea</taxon>
        <taxon>Plagiorchiida</taxon>
        <taxon>Echinostomata</taxon>
        <taxon>Echinostomatoidea</taxon>
        <taxon>Fasciolidae</taxon>
        <taxon>Fasciola</taxon>
    </lineage>
</organism>
<reference evidence="4" key="1">
    <citation type="submission" date="2019-03" db="EMBL/GenBank/DDBJ databases">
        <title>Improved annotation for the trematode Fasciola hepatica.</title>
        <authorList>
            <person name="Choi Y.-J."/>
            <person name="Martin J."/>
            <person name="Mitreva M."/>
        </authorList>
    </citation>
    <scope>NUCLEOTIDE SEQUENCE [LARGE SCALE GENOMIC DNA]</scope>
</reference>
<dbReference type="Pfam" id="PF00612">
    <property type="entry name" value="IQ"/>
    <property type="match status" value="3"/>
</dbReference>
<dbReference type="AlphaFoldDB" id="A0A4E0R9S7"/>
<dbReference type="CDD" id="cd23767">
    <property type="entry name" value="IQCD"/>
    <property type="match status" value="2"/>
</dbReference>
<dbReference type="Gene3D" id="1.20.5.190">
    <property type="match status" value="2"/>
</dbReference>
<feature type="compositionally biased region" description="Low complexity" evidence="2">
    <location>
        <begin position="210"/>
        <end position="232"/>
    </location>
</feature>
<dbReference type="PANTHER" id="PTHR10699:SF11">
    <property type="entry name" value="IGLOO, ISOFORM A"/>
    <property type="match status" value="1"/>
</dbReference>
<feature type="compositionally biased region" description="Low complexity" evidence="2">
    <location>
        <begin position="404"/>
        <end position="415"/>
    </location>
</feature>
<dbReference type="SMART" id="SM00015">
    <property type="entry name" value="IQ"/>
    <property type="match status" value="3"/>
</dbReference>
<evidence type="ECO:0000313" key="4">
    <source>
        <dbReference type="EMBL" id="THD25339.1"/>
    </source>
</evidence>
<dbReference type="Proteomes" id="UP000230066">
    <property type="component" value="Unassembled WGS sequence"/>
</dbReference>
<feature type="compositionally biased region" description="Acidic residues" evidence="2">
    <location>
        <begin position="233"/>
        <end position="245"/>
    </location>
</feature>
<feature type="coiled-coil region" evidence="1">
    <location>
        <begin position="93"/>
        <end position="120"/>
    </location>
</feature>
<feature type="region of interest" description="Disordered" evidence="2">
    <location>
        <begin position="280"/>
        <end position="441"/>
    </location>
</feature>